<feature type="transmembrane region" description="Helical" evidence="8">
    <location>
        <begin position="222"/>
        <end position="242"/>
    </location>
</feature>
<evidence type="ECO:0000256" key="4">
    <source>
        <dbReference type="ARBA" id="ARBA00022692"/>
    </source>
</evidence>
<feature type="transmembrane region" description="Helical" evidence="8">
    <location>
        <begin position="6"/>
        <end position="22"/>
    </location>
</feature>
<feature type="transmembrane region" description="Helical" evidence="8">
    <location>
        <begin position="306"/>
        <end position="334"/>
    </location>
</feature>
<feature type="transmembrane region" description="Helical" evidence="8">
    <location>
        <begin position="436"/>
        <end position="454"/>
    </location>
</feature>
<protein>
    <submittedName>
        <fullName evidence="9">Sodium:solute symporter family protein</fullName>
    </submittedName>
</protein>
<proteinExistence type="inferred from homology"/>
<feature type="transmembrane region" description="Helical" evidence="8">
    <location>
        <begin position="149"/>
        <end position="173"/>
    </location>
</feature>
<keyword evidence="3" id="KW-0813">Transport</keyword>
<evidence type="ECO:0000256" key="2">
    <source>
        <dbReference type="ARBA" id="ARBA00006434"/>
    </source>
</evidence>
<keyword evidence="6 8" id="KW-0472">Membrane</keyword>
<comment type="similarity">
    <text evidence="2 7">Belongs to the sodium:solute symporter (SSF) (TC 2.A.21) family.</text>
</comment>
<dbReference type="PANTHER" id="PTHR48086:SF7">
    <property type="entry name" value="SODIUM-SOLUTE SYMPORTER-RELATED"/>
    <property type="match status" value="1"/>
</dbReference>
<evidence type="ECO:0000256" key="7">
    <source>
        <dbReference type="RuleBase" id="RU362091"/>
    </source>
</evidence>
<organism evidence="9 10">
    <name type="scientific">Megasphaera stantonii</name>
    <dbReference type="NCBI Taxonomy" id="2144175"/>
    <lineage>
        <taxon>Bacteria</taxon>
        <taxon>Bacillati</taxon>
        <taxon>Bacillota</taxon>
        <taxon>Negativicutes</taxon>
        <taxon>Veillonellales</taxon>
        <taxon>Veillonellaceae</taxon>
        <taxon>Megasphaera</taxon>
    </lineage>
</organism>
<evidence type="ECO:0000256" key="6">
    <source>
        <dbReference type="ARBA" id="ARBA00023136"/>
    </source>
</evidence>
<feature type="transmembrane region" description="Helical" evidence="8">
    <location>
        <begin position="116"/>
        <end position="137"/>
    </location>
</feature>
<dbReference type="RefSeq" id="WP_107195816.1">
    <property type="nucleotide sequence ID" value="NZ_CALYAU010000006.1"/>
</dbReference>
<evidence type="ECO:0000256" key="1">
    <source>
        <dbReference type="ARBA" id="ARBA00004141"/>
    </source>
</evidence>
<dbReference type="Pfam" id="PF00474">
    <property type="entry name" value="SSF"/>
    <property type="match status" value="1"/>
</dbReference>
<dbReference type="Gene3D" id="1.20.1730.10">
    <property type="entry name" value="Sodium/glucose cotransporter"/>
    <property type="match status" value="1"/>
</dbReference>
<dbReference type="PANTHER" id="PTHR48086">
    <property type="entry name" value="SODIUM/PROLINE SYMPORTER-RELATED"/>
    <property type="match status" value="1"/>
</dbReference>
<feature type="transmembrane region" description="Helical" evidence="8">
    <location>
        <begin position="75"/>
        <end position="95"/>
    </location>
</feature>
<evidence type="ECO:0000313" key="9">
    <source>
        <dbReference type="EMBL" id="AXL20881.1"/>
    </source>
</evidence>
<dbReference type="AlphaFoldDB" id="A0A346AYD8"/>
<keyword evidence="10" id="KW-1185">Reference proteome</keyword>
<dbReference type="GO" id="GO:0022857">
    <property type="term" value="F:transmembrane transporter activity"/>
    <property type="evidence" value="ECO:0007669"/>
    <property type="project" value="InterPro"/>
</dbReference>
<gene>
    <name evidence="9" type="ORF">DKB62_04480</name>
</gene>
<dbReference type="InterPro" id="IPR001734">
    <property type="entry name" value="Na/solute_symporter"/>
</dbReference>
<feature type="transmembrane region" description="Helical" evidence="8">
    <location>
        <begin position="409"/>
        <end position="430"/>
    </location>
</feature>
<dbReference type="OrthoDB" id="1263at2"/>
<sequence>MNSSVIVVGLYICTIFLISWYTKHRAAGKAENYILAGRQLTTPLIMVSIVGLAVGGASTIGVAEQAYKAGLSAGWYTTAWGIGAIVMGMTVAKKYRSLNITTIPEMLERYYDKKSMIIGIICQIIVQLVVMSMQYVAGGMILAALMPEIFTPTTGMLMSAVVFIGVTLIGGMWSASITNLMNVSLKYAGILMAVVLAVRMAGGMDQIQMNLPMPHGLDFIDGVGPMTIVTWIIVLITVNLSLQSIIQISLGAKDVHTARKGFIIGGLLMLPIGFVSALLGVIASELYPNISATAALPQVIMSLDPWLAGITLAALWAADVSCACNLLLSSATLYSHDIHKRFVDPNMSDSKYLNVTRISVFLLGLLTLSFALTISGIISTLMAGLSLMTAFSVIVLMTMYAPKYCSRAAAFYTILASVVVLVAWMFVPAVRVLPHVIYAEWIVCGVLFVGISAVTRSNAIHMEGVEPAAVQEGKTKAVPAQH</sequence>
<feature type="transmembrane region" description="Helical" evidence="8">
    <location>
        <begin position="43"/>
        <end position="63"/>
    </location>
</feature>
<evidence type="ECO:0000256" key="3">
    <source>
        <dbReference type="ARBA" id="ARBA00022448"/>
    </source>
</evidence>
<keyword evidence="4 8" id="KW-0812">Transmembrane</keyword>
<keyword evidence="5 8" id="KW-1133">Transmembrane helix</keyword>
<dbReference type="InterPro" id="IPR038377">
    <property type="entry name" value="Na/Glc_symporter_sf"/>
</dbReference>
<name>A0A346AYD8_9FIRM</name>
<reference evidence="9 10" key="1">
    <citation type="submission" date="2018-05" db="EMBL/GenBank/DDBJ databases">
        <title>Complete genome sequence of Megasphaera sp. AJH120T, isolated from the ceca of a chicken.</title>
        <authorList>
            <person name="Maki J."/>
            <person name="Looft T."/>
        </authorList>
    </citation>
    <scope>NUCLEOTIDE SEQUENCE [LARGE SCALE GENOMIC DNA]</scope>
    <source>
        <strain evidence="9 10">AJH120</strain>
    </source>
</reference>
<feature type="transmembrane region" description="Helical" evidence="8">
    <location>
        <begin position="262"/>
        <end position="286"/>
    </location>
</feature>
<dbReference type="CDD" id="cd10322">
    <property type="entry name" value="SLC5sbd"/>
    <property type="match status" value="1"/>
</dbReference>
<accession>A0A346AYD8</accession>
<feature type="transmembrane region" description="Helical" evidence="8">
    <location>
        <begin position="185"/>
        <end position="202"/>
    </location>
</feature>
<dbReference type="InterPro" id="IPR050277">
    <property type="entry name" value="Sodium:Solute_Symporter"/>
</dbReference>
<dbReference type="PROSITE" id="PS50283">
    <property type="entry name" value="NA_SOLUT_SYMP_3"/>
    <property type="match status" value="1"/>
</dbReference>
<feature type="transmembrane region" description="Helical" evidence="8">
    <location>
        <begin position="355"/>
        <end position="378"/>
    </location>
</feature>
<dbReference type="GO" id="GO:0005886">
    <property type="term" value="C:plasma membrane"/>
    <property type="evidence" value="ECO:0007669"/>
    <property type="project" value="TreeGrafter"/>
</dbReference>
<dbReference type="EMBL" id="CP029462">
    <property type="protein sequence ID" value="AXL20881.1"/>
    <property type="molecule type" value="Genomic_DNA"/>
</dbReference>
<comment type="subcellular location">
    <subcellularLocation>
        <location evidence="1">Membrane</location>
        <topology evidence="1">Multi-pass membrane protein</topology>
    </subcellularLocation>
</comment>
<feature type="transmembrane region" description="Helical" evidence="8">
    <location>
        <begin position="384"/>
        <end position="402"/>
    </location>
</feature>
<evidence type="ECO:0000256" key="5">
    <source>
        <dbReference type="ARBA" id="ARBA00022989"/>
    </source>
</evidence>
<evidence type="ECO:0000256" key="8">
    <source>
        <dbReference type="SAM" id="Phobius"/>
    </source>
</evidence>
<dbReference type="Proteomes" id="UP000254337">
    <property type="component" value="Chromosome"/>
</dbReference>
<evidence type="ECO:0000313" key="10">
    <source>
        <dbReference type="Proteomes" id="UP000254337"/>
    </source>
</evidence>
<dbReference type="KEGG" id="meg:DKB62_04480"/>